<dbReference type="AlphaFoldDB" id="A0A022PZW3"/>
<dbReference type="GO" id="GO:0046872">
    <property type="term" value="F:metal ion binding"/>
    <property type="evidence" value="ECO:0007669"/>
    <property type="project" value="UniProtKB-KW"/>
</dbReference>
<keyword evidence="16" id="KW-1185">Reference proteome</keyword>
<evidence type="ECO:0000256" key="10">
    <source>
        <dbReference type="ARBA" id="ARBA00023211"/>
    </source>
</evidence>
<dbReference type="GO" id="GO:0004722">
    <property type="term" value="F:protein serine/threonine phosphatase activity"/>
    <property type="evidence" value="ECO:0000318"/>
    <property type="project" value="GO_Central"/>
</dbReference>
<evidence type="ECO:0000256" key="3">
    <source>
        <dbReference type="ARBA" id="ARBA00006702"/>
    </source>
</evidence>
<evidence type="ECO:0000256" key="13">
    <source>
        <dbReference type="RuleBase" id="RU003465"/>
    </source>
</evidence>
<evidence type="ECO:0000256" key="4">
    <source>
        <dbReference type="ARBA" id="ARBA00013081"/>
    </source>
</evidence>
<dbReference type="PROSITE" id="PS51746">
    <property type="entry name" value="PPM_2"/>
    <property type="match status" value="1"/>
</dbReference>
<dbReference type="PANTHER" id="PTHR47992">
    <property type="entry name" value="PROTEIN PHOSPHATASE"/>
    <property type="match status" value="1"/>
</dbReference>
<dbReference type="Gene3D" id="3.60.40.10">
    <property type="entry name" value="PPM-type phosphatase domain"/>
    <property type="match status" value="1"/>
</dbReference>
<evidence type="ECO:0000256" key="5">
    <source>
        <dbReference type="ARBA" id="ARBA00022682"/>
    </source>
</evidence>
<dbReference type="Pfam" id="PF00481">
    <property type="entry name" value="PP2C"/>
    <property type="match status" value="1"/>
</dbReference>
<evidence type="ECO:0000256" key="7">
    <source>
        <dbReference type="ARBA" id="ARBA00022801"/>
    </source>
</evidence>
<comment type="catalytic activity">
    <reaction evidence="12">
        <text>O-phospho-L-threonyl-[protein] + H2O = L-threonyl-[protein] + phosphate</text>
        <dbReference type="Rhea" id="RHEA:47004"/>
        <dbReference type="Rhea" id="RHEA-COMP:11060"/>
        <dbReference type="Rhea" id="RHEA-COMP:11605"/>
        <dbReference type="ChEBI" id="CHEBI:15377"/>
        <dbReference type="ChEBI" id="CHEBI:30013"/>
        <dbReference type="ChEBI" id="CHEBI:43474"/>
        <dbReference type="ChEBI" id="CHEBI:61977"/>
        <dbReference type="EC" id="3.1.3.16"/>
    </reaction>
</comment>
<name>A0A022PZW3_ERYGU</name>
<keyword evidence="8" id="KW-0460">Magnesium</keyword>
<evidence type="ECO:0000256" key="6">
    <source>
        <dbReference type="ARBA" id="ARBA00022723"/>
    </source>
</evidence>
<evidence type="ECO:0000256" key="9">
    <source>
        <dbReference type="ARBA" id="ARBA00022912"/>
    </source>
</evidence>
<comment type="similarity">
    <text evidence="3 13">Belongs to the PP2C family.</text>
</comment>
<keyword evidence="6" id="KW-0479">Metal-binding</keyword>
<dbReference type="InterPro" id="IPR000222">
    <property type="entry name" value="PP2C_BS"/>
</dbReference>
<organism evidence="15 16">
    <name type="scientific">Erythranthe guttata</name>
    <name type="common">Yellow monkey flower</name>
    <name type="synonym">Mimulus guttatus</name>
    <dbReference type="NCBI Taxonomy" id="4155"/>
    <lineage>
        <taxon>Eukaryota</taxon>
        <taxon>Viridiplantae</taxon>
        <taxon>Streptophyta</taxon>
        <taxon>Embryophyta</taxon>
        <taxon>Tracheophyta</taxon>
        <taxon>Spermatophyta</taxon>
        <taxon>Magnoliopsida</taxon>
        <taxon>eudicotyledons</taxon>
        <taxon>Gunneridae</taxon>
        <taxon>Pentapetalae</taxon>
        <taxon>asterids</taxon>
        <taxon>lamiids</taxon>
        <taxon>Lamiales</taxon>
        <taxon>Phrymaceae</taxon>
        <taxon>Erythranthe</taxon>
    </lineage>
</organism>
<feature type="domain" description="PPM-type phosphatase" evidence="14">
    <location>
        <begin position="136"/>
        <end position="450"/>
    </location>
</feature>
<evidence type="ECO:0000256" key="11">
    <source>
        <dbReference type="ARBA" id="ARBA00047761"/>
    </source>
</evidence>
<dbReference type="SUPFAM" id="SSF81606">
    <property type="entry name" value="PP2C-like"/>
    <property type="match status" value="1"/>
</dbReference>
<evidence type="ECO:0000259" key="14">
    <source>
        <dbReference type="PROSITE" id="PS51746"/>
    </source>
</evidence>
<keyword evidence="10" id="KW-0464">Manganese</keyword>
<sequence length="460" mass="49861">MEQITPAVAVAVSLTLDNPVSENTPLNPDTESATKPDMLETGLVSENVQESEEDEILSITTVNLLPLDPTSNLALPLNTASETSLPIAVEIEGTENGCSSSGPTIKASVVAVKLSNEKDSNKSGVKSVFELDCLPLWGSVSVIGHRPEMEDSVMAVPDFMKIPIKMFIGDSGINGISQTLTHLTSHFFGVYDGHGGSQVANYCRDRLHLALVEELKNVKDINNVPINGISGDTRQVQWEKVFTDCFLKVDEEVSGKSQSGAHCNSQPVAAETVGSTAVVAVVCSSHIIVANCGDSRAVLYRGKEVVALSVDHKPNREDEYARIEASGGKVIPWNGHRVFGVLAMSRAIGDRYLKPWIIPEPEIMFVPRAREDECLVLATDGLWDVMTNEEVCEVARKRILIWHKKNGTNYPLADRGRGVDLAAQAAADYLSNLAIQKGSKDNISIIVVDLKAQRKFKSKS</sequence>
<evidence type="ECO:0000256" key="8">
    <source>
        <dbReference type="ARBA" id="ARBA00022842"/>
    </source>
</evidence>
<dbReference type="GO" id="GO:1902531">
    <property type="term" value="P:regulation of intracellular signal transduction"/>
    <property type="evidence" value="ECO:0000318"/>
    <property type="project" value="GO_Central"/>
</dbReference>
<dbReference type="GO" id="GO:0009738">
    <property type="term" value="P:abscisic acid-activated signaling pathway"/>
    <property type="evidence" value="ECO:0007669"/>
    <property type="project" value="UniProtKB-KW"/>
</dbReference>
<dbReference type="EMBL" id="KI632223">
    <property type="protein sequence ID" value="EYU21346.1"/>
    <property type="molecule type" value="Genomic_DNA"/>
</dbReference>
<dbReference type="eggNOG" id="KOG0698">
    <property type="taxonomic scope" value="Eukaryota"/>
</dbReference>
<dbReference type="SMART" id="SM00332">
    <property type="entry name" value="PP2Cc"/>
    <property type="match status" value="1"/>
</dbReference>
<dbReference type="InterPro" id="IPR015655">
    <property type="entry name" value="PP2C"/>
</dbReference>
<comment type="catalytic activity">
    <reaction evidence="11">
        <text>O-phospho-L-seryl-[protein] + H2O = L-seryl-[protein] + phosphate</text>
        <dbReference type="Rhea" id="RHEA:20629"/>
        <dbReference type="Rhea" id="RHEA-COMP:9863"/>
        <dbReference type="Rhea" id="RHEA-COMP:11604"/>
        <dbReference type="ChEBI" id="CHEBI:15377"/>
        <dbReference type="ChEBI" id="CHEBI:29999"/>
        <dbReference type="ChEBI" id="CHEBI:43474"/>
        <dbReference type="ChEBI" id="CHEBI:83421"/>
        <dbReference type="EC" id="3.1.3.16"/>
    </reaction>
</comment>
<dbReference type="FunFam" id="3.60.40.10:FF:000025">
    <property type="entry name" value="Protein phosphatase 2C 16"/>
    <property type="match status" value="1"/>
</dbReference>
<keyword evidence="5" id="KW-0938">Abscisic acid signaling pathway</keyword>
<evidence type="ECO:0000313" key="15">
    <source>
        <dbReference type="EMBL" id="EYU21346.1"/>
    </source>
</evidence>
<dbReference type="PROSITE" id="PS01032">
    <property type="entry name" value="PPM_1"/>
    <property type="match status" value="1"/>
</dbReference>
<evidence type="ECO:0000313" key="16">
    <source>
        <dbReference type="Proteomes" id="UP000030748"/>
    </source>
</evidence>
<proteinExistence type="inferred from homology"/>
<dbReference type="CDD" id="cd00143">
    <property type="entry name" value="PP2Cc"/>
    <property type="match status" value="1"/>
</dbReference>
<comment type="cofactor">
    <cofactor evidence="1">
        <name>Mn(2+)</name>
        <dbReference type="ChEBI" id="CHEBI:29035"/>
    </cofactor>
</comment>
<dbReference type="InterPro" id="IPR036457">
    <property type="entry name" value="PPM-type-like_dom_sf"/>
</dbReference>
<accession>A0A022PZW3</accession>
<dbReference type="EC" id="3.1.3.16" evidence="4"/>
<dbReference type="InterPro" id="IPR001932">
    <property type="entry name" value="PPM-type_phosphatase-like_dom"/>
</dbReference>
<dbReference type="STRING" id="4155.A0A022PZW3"/>
<reference evidence="15 16" key="1">
    <citation type="journal article" date="2013" name="Proc. Natl. Acad. Sci. U.S.A.">
        <title>Fine-scale variation in meiotic recombination in Mimulus inferred from population shotgun sequencing.</title>
        <authorList>
            <person name="Hellsten U."/>
            <person name="Wright K.M."/>
            <person name="Jenkins J."/>
            <person name="Shu S."/>
            <person name="Yuan Y."/>
            <person name="Wessler S.R."/>
            <person name="Schmutz J."/>
            <person name="Willis J.H."/>
            <person name="Rokhsar D.S."/>
        </authorList>
    </citation>
    <scope>NUCLEOTIDE SEQUENCE [LARGE SCALE GENOMIC DNA]</scope>
    <source>
        <strain evidence="16">cv. DUN x IM62</strain>
    </source>
</reference>
<evidence type="ECO:0000256" key="12">
    <source>
        <dbReference type="ARBA" id="ARBA00048336"/>
    </source>
</evidence>
<evidence type="ECO:0000256" key="2">
    <source>
        <dbReference type="ARBA" id="ARBA00001946"/>
    </source>
</evidence>
<dbReference type="Proteomes" id="UP000030748">
    <property type="component" value="Unassembled WGS sequence"/>
</dbReference>
<gene>
    <name evidence="15" type="ORF">MIMGU_mgv1a006033mg</name>
</gene>
<protein>
    <recommendedName>
        <fullName evidence="4">protein-serine/threonine phosphatase</fullName>
        <ecNumber evidence="4">3.1.3.16</ecNumber>
    </recommendedName>
</protein>
<keyword evidence="9 13" id="KW-0904">Protein phosphatase</keyword>
<keyword evidence="7 13" id="KW-0378">Hydrolase</keyword>
<comment type="cofactor">
    <cofactor evidence="2">
        <name>Mg(2+)</name>
        <dbReference type="ChEBI" id="CHEBI:18420"/>
    </cofactor>
</comment>
<evidence type="ECO:0000256" key="1">
    <source>
        <dbReference type="ARBA" id="ARBA00001936"/>
    </source>
</evidence>